<feature type="compositionally biased region" description="Basic and acidic residues" evidence="1">
    <location>
        <begin position="20"/>
        <end position="32"/>
    </location>
</feature>
<dbReference type="EMBL" id="EQ962654">
    <property type="protein sequence ID" value="EED19327.1"/>
    <property type="molecule type" value="Genomic_DNA"/>
</dbReference>
<dbReference type="eggNOG" id="ENOG502SJYB">
    <property type="taxonomic scope" value="Eukaryota"/>
</dbReference>
<dbReference type="PhylomeDB" id="B8M6F2"/>
<dbReference type="Proteomes" id="UP000001745">
    <property type="component" value="Unassembled WGS sequence"/>
</dbReference>
<reference evidence="3" key="1">
    <citation type="journal article" date="2015" name="Genome Announc.">
        <title>Genome sequence of the AIDS-associated pathogen Penicillium marneffei (ATCC18224) and its near taxonomic relative Talaromyces stipitatus (ATCC10500).</title>
        <authorList>
            <person name="Nierman W.C."/>
            <person name="Fedorova-Abrams N.D."/>
            <person name="Andrianopoulos A."/>
        </authorList>
    </citation>
    <scope>NUCLEOTIDE SEQUENCE [LARGE SCALE GENOMIC DNA]</scope>
    <source>
        <strain evidence="3">ATCC 10500 / CBS 375.48 / QM 6759 / NRRL 1006</strain>
    </source>
</reference>
<organism evidence="2 3">
    <name type="scientific">Talaromyces stipitatus (strain ATCC 10500 / CBS 375.48 / QM 6759 / NRRL 1006)</name>
    <name type="common">Penicillium stipitatum</name>
    <dbReference type="NCBI Taxonomy" id="441959"/>
    <lineage>
        <taxon>Eukaryota</taxon>
        <taxon>Fungi</taxon>
        <taxon>Dikarya</taxon>
        <taxon>Ascomycota</taxon>
        <taxon>Pezizomycotina</taxon>
        <taxon>Eurotiomycetes</taxon>
        <taxon>Eurotiomycetidae</taxon>
        <taxon>Eurotiales</taxon>
        <taxon>Trichocomaceae</taxon>
        <taxon>Talaromyces</taxon>
        <taxon>Talaromyces sect. Talaromyces</taxon>
    </lineage>
</organism>
<dbReference type="InParanoid" id="B8M6F2"/>
<dbReference type="STRING" id="441959.B8M6F2"/>
<dbReference type="AlphaFoldDB" id="B8M6F2"/>
<name>B8M6F2_TALSN</name>
<dbReference type="HOGENOM" id="CLU_023878_1_1_1"/>
<dbReference type="GeneID" id="8098919"/>
<dbReference type="VEuPathDB" id="FungiDB:TSTA_026380"/>
<feature type="region of interest" description="Disordered" evidence="1">
    <location>
        <begin position="1"/>
        <end position="37"/>
    </location>
</feature>
<dbReference type="OrthoDB" id="4225323at2759"/>
<gene>
    <name evidence="2" type="ORF">TSTA_026380</name>
</gene>
<protein>
    <submittedName>
        <fullName evidence="2">Uncharacterized protein</fullName>
    </submittedName>
</protein>
<evidence type="ECO:0000256" key="1">
    <source>
        <dbReference type="SAM" id="MobiDB-lite"/>
    </source>
</evidence>
<keyword evidence="3" id="KW-1185">Reference proteome</keyword>
<dbReference type="RefSeq" id="XP_002479761.1">
    <property type="nucleotide sequence ID" value="XM_002479716.1"/>
</dbReference>
<evidence type="ECO:0000313" key="3">
    <source>
        <dbReference type="Proteomes" id="UP000001745"/>
    </source>
</evidence>
<evidence type="ECO:0000313" key="2">
    <source>
        <dbReference type="EMBL" id="EED19327.1"/>
    </source>
</evidence>
<proteinExistence type="predicted"/>
<accession>B8M6F2</accession>
<sequence>MHTEQPIRSRRRPRPLQDSTPKEVYKKQKVEHPSQLPPSFWDNLSEVWLTRNALRELDRRNTQATANASTKLQFLWPVTRNELMAVQRFARQGGPDLSGLRGCPEPTLSSHRPYRIQKRRISASRGLSASRNSCALRSTKSTTTESSGPYDWNFQQHLTAHGIFPTRHRFSNGHIPSKSRNWDGILARLAQRRPSLSPPRFAEEDFEEFLRADAAASKERQVIEHAIIPFIEGKVLDKEYIGGGIPFKNLNHLTDGTLVPGNPNHYYGARPDQLDPQIQIELNGQIVPSTQHELPIAPNFFLVVKGPDRSSLVANRQACYDGAFGARGMHSLQEYNKDEPDFNNNASTLISIYHDEQLRMFTCHPSKSATSGRTEYYMTQSRG</sequence>
<dbReference type="OMA" id="ISIYHDE"/>